<proteinExistence type="predicted"/>
<accession>A0ABN0WU37</accession>
<sequence length="119" mass="12650">MSARRATFLSLLFTLDLAPGTGQDELHAHGEQLMGALLDLEQCNADFTDSTVSTDATAGTLTVDLLILDAVEPAKVLQRALDITRTAIHAAGGATPGWPTVNEQPDHVEMTKARDLVIV</sequence>
<dbReference type="Proteomes" id="UP001501822">
    <property type="component" value="Unassembled WGS sequence"/>
</dbReference>
<dbReference type="RefSeq" id="WP_252801043.1">
    <property type="nucleotide sequence ID" value="NZ_BAAABM010000037.1"/>
</dbReference>
<comment type="caution">
    <text evidence="1">The sequence shown here is derived from an EMBL/GenBank/DDBJ whole genome shotgun (WGS) entry which is preliminary data.</text>
</comment>
<organism evidence="1 2">
    <name type="scientific">Actinoallomurus spadix</name>
    <dbReference type="NCBI Taxonomy" id="79912"/>
    <lineage>
        <taxon>Bacteria</taxon>
        <taxon>Bacillati</taxon>
        <taxon>Actinomycetota</taxon>
        <taxon>Actinomycetes</taxon>
        <taxon>Streptosporangiales</taxon>
        <taxon>Thermomonosporaceae</taxon>
        <taxon>Actinoallomurus</taxon>
    </lineage>
</organism>
<evidence type="ECO:0000313" key="1">
    <source>
        <dbReference type="EMBL" id="GAA0346763.1"/>
    </source>
</evidence>
<reference evidence="1 2" key="1">
    <citation type="journal article" date="2019" name="Int. J. Syst. Evol. Microbiol.">
        <title>The Global Catalogue of Microorganisms (GCM) 10K type strain sequencing project: providing services to taxonomists for standard genome sequencing and annotation.</title>
        <authorList>
            <consortium name="The Broad Institute Genomics Platform"/>
            <consortium name="The Broad Institute Genome Sequencing Center for Infectious Disease"/>
            <person name="Wu L."/>
            <person name="Ma J."/>
        </authorList>
    </citation>
    <scope>NUCLEOTIDE SEQUENCE [LARGE SCALE GENOMIC DNA]</scope>
    <source>
        <strain evidence="1 2">JCM 3146</strain>
    </source>
</reference>
<name>A0ABN0WU37_9ACTN</name>
<gene>
    <name evidence="1" type="ORF">GCM10010151_40520</name>
</gene>
<evidence type="ECO:0000313" key="2">
    <source>
        <dbReference type="Proteomes" id="UP001501822"/>
    </source>
</evidence>
<protein>
    <submittedName>
        <fullName evidence="1">Uncharacterized protein</fullName>
    </submittedName>
</protein>
<keyword evidence="2" id="KW-1185">Reference proteome</keyword>
<dbReference type="EMBL" id="BAAABM010000037">
    <property type="protein sequence ID" value="GAA0346763.1"/>
    <property type="molecule type" value="Genomic_DNA"/>
</dbReference>